<evidence type="ECO:0000256" key="5">
    <source>
        <dbReference type="ARBA" id="ARBA00022840"/>
    </source>
</evidence>
<dbReference type="InterPro" id="IPR014017">
    <property type="entry name" value="DNA_helicase_UvrD-like_C"/>
</dbReference>
<name>A0A6M3K5I0_9ZZZZ</name>
<evidence type="ECO:0000256" key="7">
    <source>
        <dbReference type="ARBA" id="ARBA00023235"/>
    </source>
</evidence>
<keyword evidence="6" id="KW-0238">DNA-binding</keyword>
<dbReference type="InterPro" id="IPR014016">
    <property type="entry name" value="UvrD-like_ATP-bd"/>
</dbReference>
<dbReference type="Gene3D" id="1.10.10.160">
    <property type="match status" value="1"/>
</dbReference>
<evidence type="ECO:0000256" key="10">
    <source>
        <dbReference type="ARBA" id="ARBA00048988"/>
    </source>
</evidence>
<dbReference type="PROSITE" id="PS51198">
    <property type="entry name" value="UVRD_HELICASE_ATP_BIND"/>
    <property type="match status" value="1"/>
</dbReference>
<dbReference type="InterPro" id="IPR027417">
    <property type="entry name" value="P-loop_NTPase"/>
</dbReference>
<protein>
    <recommendedName>
        <fullName evidence="9">DNA 3'-5' helicase</fullName>
        <ecNumber evidence="9">5.6.2.4</ecNumber>
    </recommendedName>
</protein>
<dbReference type="AlphaFoldDB" id="A0A6M3K5I0"/>
<evidence type="ECO:0000259" key="11">
    <source>
        <dbReference type="PROSITE" id="PS51198"/>
    </source>
</evidence>
<reference evidence="12" key="1">
    <citation type="submission" date="2020-03" db="EMBL/GenBank/DDBJ databases">
        <title>The deep terrestrial virosphere.</title>
        <authorList>
            <person name="Holmfeldt K."/>
            <person name="Nilsson E."/>
            <person name="Simone D."/>
            <person name="Lopez-Fernandez M."/>
            <person name="Wu X."/>
            <person name="de Brujin I."/>
            <person name="Lundin D."/>
            <person name="Andersson A."/>
            <person name="Bertilsson S."/>
            <person name="Dopson M."/>
        </authorList>
    </citation>
    <scope>NUCLEOTIDE SEQUENCE</scope>
    <source>
        <strain evidence="12">MM415A01388</strain>
    </source>
</reference>
<evidence type="ECO:0000256" key="8">
    <source>
        <dbReference type="ARBA" id="ARBA00034617"/>
    </source>
</evidence>
<proteinExistence type="inferred from homology"/>
<dbReference type="InterPro" id="IPR013986">
    <property type="entry name" value="DExx_box_DNA_helicase_dom_sf"/>
</dbReference>
<dbReference type="GO" id="GO:0000725">
    <property type="term" value="P:recombinational repair"/>
    <property type="evidence" value="ECO:0007669"/>
    <property type="project" value="TreeGrafter"/>
</dbReference>
<dbReference type="GO" id="GO:0016787">
    <property type="term" value="F:hydrolase activity"/>
    <property type="evidence" value="ECO:0007669"/>
    <property type="project" value="UniProtKB-KW"/>
</dbReference>
<evidence type="ECO:0000256" key="1">
    <source>
        <dbReference type="ARBA" id="ARBA00009922"/>
    </source>
</evidence>
<accession>A0A6M3K5I0</accession>
<keyword evidence="2" id="KW-0547">Nucleotide-binding</keyword>
<dbReference type="Pfam" id="PF13361">
    <property type="entry name" value="UvrD_C"/>
    <property type="match status" value="1"/>
</dbReference>
<comment type="catalytic activity">
    <reaction evidence="8">
        <text>Couples ATP hydrolysis with the unwinding of duplex DNA by translocating in the 3'-5' direction.</text>
        <dbReference type="EC" id="5.6.2.4"/>
    </reaction>
</comment>
<dbReference type="InterPro" id="IPR000212">
    <property type="entry name" value="DNA_helicase_UvrD/REP"/>
</dbReference>
<dbReference type="PANTHER" id="PTHR11070">
    <property type="entry name" value="UVRD / RECB / PCRA DNA HELICASE FAMILY MEMBER"/>
    <property type="match status" value="1"/>
</dbReference>
<keyword evidence="4 12" id="KW-0347">Helicase</keyword>
<feature type="domain" description="UvrD-like helicase ATP-binding" evidence="11">
    <location>
        <begin position="1"/>
        <end position="268"/>
    </location>
</feature>
<evidence type="ECO:0000313" key="12">
    <source>
        <dbReference type="EMBL" id="QJA76971.1"/>
    </source>
</evidence>
<dbReference type="EC" id="5.6.2.4" evidence="9"/>
<evidence type="ECO:0000256" key="2">
    <source>
        <dbReference type="ARBA" id="ARBA00022741"/>
    </source>
</evidence>
<organism evidence="12">
    <name type="scientific">viral metagenome</name>
    <dbReference type="NCBI Taxonomy" id="1070528"/>
    <lineage>
        <taxon>unclassified sequences</taxon>
        <taxon>metagenomes</taxon>
        <taxon>organismal metagenomes</taxon>
    </lineage>
</organism>
<dbReference type="GO" id="GO:0043138">
    <property type="term" value="F:3'-5' DNA helicase activity"/>
    <property type="evidence" value="ECO:0007669"/>
    <property type="project" value="UniProtKB-EC"/>
</dbReference>
<evidence type="ECO:0000256" key="6">
    <source>
        <dbReference type="ARBA" id="ARBA00023125"/>
    </source>
</evidence>
<dbReference type="Gene3D" id="3.40.50.300">
    <property type="entry name" value="P-loop containing nucleotide triphosphate hydrolases"/>
    <property type="match status" value="2"/>
</dbReference>
<comment type="similarity">
    <text evidence="1">Belongs to the helicase family. UvrD subfamily.</text>
</comment>
<dbReference type="Pfam" id="PF00580">
    <property type="entry name" value="UvrD-helicase"/>
    <property type="match status" value="1"/>
</dbReference>
<dbReference type="GO" id="GO:0005524">
    <property type="term" value="F:ATP binding"/>
    <property type="evidence" value="ECO:0007669"/>
    <property type="project" value="UniProtKB-KW"/>
</dbReference>
<dbReference type="GO" id="GO:0003677">
    <property type="term" value="F:DNA binding"/>
    <property type="evidence" value="ECO:0007669"/>
    <property type="project" value="UniProtKB-KW"/>
</dbReference>
<dbReference type="PANTHER" id="PTHR11070:SF2">
    <property type="entry name" value="ATP-DEPENDENT DNA HELICASE SRS2"/>
    <property type="match status" value="1"/>
</dbReference>
<gene>
    <name evidence="12" type="ORF">MM415A01388_0015</name>
</gene>
<sequence length="506" mass="58854">MKIFKIIGQPGTGKTTRILQLIEQASKKYSPDEIGAVSHTNAAVKEMRQRLIDSTGAKEADISHVRTMHSQCYRLLGLDPSKVADKRIKDFNLFMEDLGMGRLCLSSSQIKEEEDEEEINPEIIQNQKNFHRMMINRNKMIPMSDWEPEVQNIWAAWSTFMESNDMVDFTRMLEQILERDLCPPIKCLFVDEAQDLTRLQLEVALRWCRKIEATTFVGDSDQSIYRFAGATPEIFRDLRHDWGEVLKQSYRVPPAVHRFSMDILRRIKDRENVEYLPRLDRGEGRVVSVLRPDFSLPGSHMIICRCNFRIPYWQDVLNQEGLTWWNPYRLEDKSWNPQECGEYKAIMSYQKLIQNETISGEEFDNFVEHMISQGNLVRGAKKEIKAAEFEKRAAPMSRADIGFLPWFLPEFLLWKTGVKDVIRVKTKAGSIGLLDASNEVRSKPVILGTIHSVKGGEADNVWIDTVKSRRILREMKKSEQVRYDEDRIFYVAVTRSRQVVGILRRR</sequence>
<evidence type="ECO:0000256" key="3">
    <source>
        <dbReference type="ARBA" id="ARBA00022801"/>
    </source>
</evidence>
<evidence type="ECO:0000256" key="4">
    <source>
        <dbReference type="ARBA" id="ARBA00022806"/>
    </source>
</evidence>
<evidence type="ECO:0000256" key="9">
    <source>
        <dbReference type="ARBA" id="ARBA00034808"/>
    </source>
</evidence>
<dbReference type="SUPFAM" id="SSF52540">
    <property type="entry name" value="P-loop containing nucleoside triphosphate hydrolases"/>
    <property type="match status" value="1"/>
</dbReference>
<keyword evidence="5" id="KW-0067">ATP-binding</keyword>
<keyword evidence="3" id="KW-0378">Hydrolase</keyword>
<keyword evidence="7" id="KW-0413">Isomerase</keyword>
<comment type="catalytic activity">
    <reaction evidence="10">
        <text>ATP + H2O = ADP + phosphate + H(+)</text>
        <dbReference type="Rhea" id="RHEA:13065"/>
        <dbReference type="ChEBI" id="CHEBI:15377"/>
        <dbReference type="ChEBI" id="CHEBI:15378"/>
        <dbReference type="ChEBI" id="CHEBI:30616"/>
        <dbReference type="ChEBI" id="CHEBI:43474"/>
        <dbReference type="ChEBI" id="CHEBI:456216"/>
        <dbReference type="EC" id="5.6.2.4"/>
    </reaction>
</comment>
<dbReference type="EMBL" id="MT142255">
    <property type="protein sequence ID" value="QJA76971.1"/>
    <property type="molecule type" value="Genomic_DNA"/>
</dbReference>